<evidence type="ECO:0000313" key="4">
    <source>
        <dbReference type="EMBL" id="CAH2093275.1"/>
    </source>
</evidence>
<name>A0AAU9U8X3_EUPED</name>
<evidence type="ECO:0000259" key="3">
    <source>
        <dbReference type="Pfam" id="PF14529"/>
    </source>
</evidence>
<dbReference type="InterPro" id="IPR005135">
    <property type="entry name" value="Endo/exonuclease/phosphatase"/>
</dbReference>
<dbReference type="Pfam" id="PF14529">
    <property type="entry name" value="Exo_endo_phos_2"/>
    <property type="match status" value="1"/>
</dbReference>
<sequence>MEEVLSALVAIKKELDEQRLEIRDTGKNVTEQVTNNINTLLEEKFKTWEHKHEKLKEIVEDQEKRLYFLEKQEKKRNLVFFGIEESETSYASLERNIINWIEQYFNIKLTYSDIQEVKRIGKKSQRPRPIVVIFSTLGTKIKILKHKEALKDTPYYFKEDYPKQVLQKRRELQEQVKMEREKGNIVKIKYDKLVILKPNQKRQLHTSPTNDSQAQSDASSNVNKKNKMLKTHSSVRRSNSVSESVLKPSMLNFLLQFSDTDLSIIQVYAPTIDSNEEDLEKFYQTLQEAHNLLGNHKNVMVIGDFNAKIGKPKINESLAMGKHWYGKRNTRGERLIQYALENKLSIMNTRFKKKNSQKWTWISPDEKTRNEIDFVMSNNPKNITNIEVLNNVDFPSDHRIVRATLILKNTKKCRRHFQNSTSSLKTDKEIKTYLCKLEAGINDLTNFDGNNIQETYNRFEFNLKNSLKSDIANKNVEQYVYLGKQVSFSKTNNEDEVNRRITCSWNKYWAHKEILKGNYDLDMKKTIMDTCILPCLTYGAQTWIFTNNISNKIRTCQRAMERSILCLRKMEKIRSQEIRKKTKLTDALHQALKLKWSWAGHVTRCTDQRWTLKSTKWIGPQGNRKVGRPKKRWADDIVPIAGKNWMQVAQDREKWRKLEEAYTLARGSYIN</sequence>
<dbReference type="PANTHER" id="PTHR23227:SF67">
    <property type="entry name" value="CRANIOFACIAL DEVELOPMENT PROTEIN 2-LIKE"/>
    <property type="match status" value="1"/>
</dbReference>
<dbReference type="PANTHER" id="PTHR23227">
    <property type="entry name" value="BUCENTAUR RELATED"/>
    <property type="match status" value="1"/>
</dbReference>
<dbReference type="Proteomes" id="UP001153954">
    <property type="component" value="Unassembled WGS sequence"/>
</dbReference>
<dbReference type="InterPro" id="IPR036691">
    <property type="entry name" value="Endo/exonu/phosph_ase_sf"/>
</dbReference>
<feature type="coiled-coil region" evidence="1">
    <location>
        <begin position="45"/>
        <end position="103"/>
    </location>
</feature>
<evidence type="ECO:0000256" key="2">
    <source>
        <dbReference type="SAM" id="MobiDB-lite"/>
    </source>
</evidence>
<comment type="caution">
    <text evidence="4">The sequence shown here is derived from an EMBL/GenBank/DDBJ whole genome shotgun (WGS) entry which is preliminary data.</text>
</comment>
<dbReference type="InterPro" id="IPR027124">
    <property type="entry name" value="Swc5/CFDP1/2"/>
</dbReference>
<protein>
    <recommendedName>
        <fullName evidence="3">Endonuclease/exonuclease/phosphatase domain-containing protein</fullName>
    </recommendedName>
</protein>
<organism evidence="4 5">
    <name type="scientific">Euphydryas editha</name>
    <name type="common">Edith's checkerspot</name>
    <dbReference type="NCBI Taxonomy" id="104508"/>
    <lineage>
        <taxon>Eukaryota</taxon>
        <taxon>Metazoa</taxon>
        <taxon>Ecdysozoa</taxon>
        <taxon>Arthropoda</taxon>
        <taxon>Hexapoda</taxon>
        <taxon>Insecta</taxon>
        <taxon>Pterygota</taxon>
        <taxon>Neoptera</taxon>
        <taxon>Endopterygota</taxon>
        <taxon>Lepidoptera</taxon>
        <taxon>Glossata</taxon>
        <taxon>Ditrysia</taxon>
        <taxon>Papilionoidea</taxon>
        <taxon>Nymphalidae</taxon>
        <taxon>Nymphalinae</taxon>
        <taxon>Euphydryas</taxon>
    </lineage>
</organism>
<keyword evidence="1" id="KW-0175">Coiled coil</keyword>
<feature type="domain" description="Endonuclease/exonuclease/phosphatase" evidence="3">
    <location>
        <begin position="263"/>
        <end position="401"/>
    </location>
</feature>
<evidence type="ECO:0000313" key="5">
    <source>
        <dbReference type="Proteomes" id="UP001153954"/>
    </source>
</evidence>
<evidence type="ECO:0000256" key="1">
    <source>
        <dbReference type="SAM" id="Coils"/>
    </source>
</evidence>
<dbReference type="AlphaFoldDB" id="A0AAU9U8X3"/>
<dbReference type="Gene3D" id="3.60.10.10">
    <property type="entry name" value="Endonuclease/exonuclease/phosphatase"/>
    <property type="match status" value="1"/>
</dbReference>
<feature type="region of interest" description="Disordered" evidence="2">
    <location>
        <begin position="201"/>
        <end position="241"/>
    </location>
</feature>
<keyword evidence="5" id="KW-1185">Reference proteome</keyword>
<dbReference type="SUPFAM" id="SSF56219">
    <property type="entry name" value="DNase I-like"/>
    <property type="match status" value="1"/>
</dbReference>
<feature type="compositionally biased region" description="Basic residues" evidence="2">
    <location>
        <begin position="224"/>
        <end position="235"/>
    </location>
</feature>
<gene>
    <name evidence="4" type="ORF">EEDITHA_LOCUS8956</name>
</gene>
<proteinExistence type="predicted"/>
<dbReference type="GO" id="GO:0003824">
    <property type="term" value="F:catalytic activity"/>
    <property type="evidence" value="ECO:0007669"/>
    <property type="project" value="InterPro"/>
</dbReference>
<dbReference type="Gene3D" id="3.30.70.1820">
    <property type="entry name" value="L1 transposable element, RRM domain"/>
    <property type="match status" value="1"/>
</dbReference>
<accession>A0AAU9U8X3</accession>
<feature type="compositionally biased region" description="Polar residues" evidence="2">
    <location>
        <begin position="205"/>
        <end position="223"/>
    </location>
</feature>
<reference evidence="4" key="1">
    <citation type="submission" date="2022-03" db="EMBL/GenBank/DDBJ databases">
        <authorList>
            <person name="Tunstrom K."/>
        </authorList>
    </citation>
    <scope>NUCLEOTIDE SEQUENCE</scope>
</reference>
<dbReference type="EMBL" id="CAKOGL010000012">
    <property type="protein sequence ID" value="CAH2093275.1"/>
    <property type="molecule type" value="Genomic_DNA"/>
</dbReference>